<keyword evidence="2" id="KW-1185">Reference proteome</keyword>
<proteinExistence type="predicted"/>
<evidence type="ECO:0000313" key="1">
    <source>
        <dbReference type="EMBL" id="SHE85834.1"/>
    </source>
</evidence>
<evidence type="ECO:0000313" key="2">
    <source>
        <dbReference type="Proteomes" id="UP000184148"/>
    </source>
</evidence>
<dbReference type="OrthoDB" id="1787305at2"/>
<reference evidence="2" key="1">
    <citation type="submission" date="2016-11" db="EMBL/GenBank/DDBJ databases">
        <authorList>
            <person name="Varghese N."/>
            <person name="Submissions S."/>
        </authorList>
    </citation>
    <scope>NUCLEOTIDE SEQUENCE [LARGE SCALE GENOMIC DNA]</scope>
    <source>
        <strain evidence="2">DSM 12395</strain>
    </source>
</reference>
<dbReference type="AlphaFoldDB" id="A0A1M4WX59"/>
<accession>A0A1M4WX59</accession>
<dbReference type="Proteomes" id="UP000184148">
    <property type="component" value="Unassembled WGS sequence"/>
</dbReference>
<name>A0A1M4WX59_9FIRM</name>
<dbReference type="RefSeq" id="WP_073237508.1">
    <property type="nucleotide sequence ID" value="NZ_FQUY01000007.1"/>
</dbReference>
<organism evidence="1 2">
    <name type="scientific">Desulforamulus putei DSM 12395</name>
    <dbReference type="NCBI Taxonomy" id="1121429"/>
    <lineage>
        <taxon>Bacteria</taxon>
        <taxon>Bacillati</taxon>
        <taxon>Bacillota</taxon>
        <taxon>Clostridia</taxon>
        <taxon>Eubacteriales</taxon>
        <taxon>Peptococcaceae</taxon>
        <taxon>Desulforamulus</taxon>
    </lineage>
</organism>
<protein>
    <submittedName>
        <fullName evidence="1">Double zinc ribbon</fullName>
    </submittedName>
</protein>
<gene>
    <name evidence="1" type="ORF">SAMN02745133_01285</name>
</gene>
<sequence>MVICPYCQKDIHLDLDTCPHCGVTMIYLYKCKRCNQEIAATGILKFCPLCDADLSDQMN</sequence>
<dbReference type="EMBL" id="FQUY01000007">
    <property type="protein sequence ID" value="SHE85834.1"/>
    <property type="molecule type" value="Genomic_DNA"/>
</dbReference>